<sequence>MNSANCQNQIKRIARIPLTSPPCTINTNGEMFIIGTWNGYIYCKNINETNKQLSLSDEKSNNLDSFIIIQPIYSIRHINIKNTEILNILLGSSSTTNFIVKTSEYTPVIPMNINITDSQYFQHLELRSNIQYRQVIGDKLSISSNIDESNDYNNEVPSFIVCSISNSYLGIDKVDKISIKWLNFNIPDREFILLDYDYKNKLMIAIERSPDRLHHSILCSLQVIHIPDDIIIQDNSEGIISILNLPPLFLLNFPIKPWYLLSSKLRSEISYNSSNQYKISYILPNYRYHYPTLFKLSNLTSKKSKLLDSRWNINDAKFWGYQSIVLVISNYMIVNFDITICISNSNNIHSFMNTRFVTKSPSRFITSTCTSHPLYLIILTETDNIVLLNRKGEVIKKIDINTPNKHHIRWVWPRHLMLLENGTIFFTSLYYAYSLYCAELDQNNNNNSDNNDNNDNNNQSEDKDTRIIQDVIGKLLLIKKISVKLIRYLSNY</sequence>
<dbReference type="RefSeq" id="XP_067069716.1">
    <property type="nucleotide sequence ID" value="XM_067214081.1"/>
</dbReference>
<evidence type="ECO:0000313" key="1">
    <source>
        <dbReference type="EMBL" id="OII77870.1"/>
    </source>
</evidence>
<name>A0A1J4MUN9_9CRYT</name>
<dbReference type="OrthoDB" id="342342at2759"/>
<dbReference type="EMBL" id="LRBS01000019">
    <property type="protein sequence ID" value="OII77870.1"/>
    <property type="molecule type" value="Genomic_DNA"/>
</dbReference>
<protein>
    <submittedName>
        <fullName evidence="1">Uncharacterized protein</fullName>
    </submittedName>
</protein>
<dbReference type="PANTHER" id="PTHR23353">
    <property type="entry name" value="RAB-GAP/TBC-RELATED"/>
    <property type="match status" value="1"/>
</dbReference>
<keyword evidence="2" id="KW-1185">Reference proteome</keyword>
<dbReference type="VEuPathDB" id="CryptoDB:cand_038580"/>
<dbReference type="InterPro" id="IPR053019">
    <property type="entry name" value="GATA_zinc_finger"/>
</dbReference>
<proteinExistence type="predicted"/>
<organism evidence="1 2">
    <name type="scientific">Cryptosporidium andersoni</name>
    <dbReference type="NCBI Taxonomy" id="117008"/>
    <lineage>
        <taxon>Eukaryota</taxon>
        <taxon>Sar</taxon>
        <taxon>Alveolata</taxon>
        <taxon>Apicomplexa</taxon>
        <taxon>Conoidasida</taxon>
        <taxon>Coccidia</taxon>
        <taxon>Eucoccidiorida</taxon>
        <taxon>Eimeriorina</taxon>
        <taxon>Cryptosporidiidae</taxon>
        <taxon>Cryptosporidium</taxon>
    </lineage>
</organism>
<dbReference type="AlphaFoldDB" id="A0A1J4MUN9"/>
<dbReference type="GeneID" id="92368042"/>
<accession>A0A1J4MUN9</accession>
<gene>
    <name evidence="1" type="ORF">cand_038580</name>
</gene>
<dbReference type="Proteomes" id="UP000186804">
    <property type="component" value="Unassembled WGS sequence"/>
</dbReference>
<reference evidence="1 2" key="1">
    <citation type="submission" date="2016-10" db="EMBL/GenBank/DDBJ databases">
        <title>Reductive evolution of mitochondrial metabolism and differential evolution of invasion-related proteins in Cryptosporidium.</title>
        <authorList>
            <person name="Liu S."/>
            <person name="Roellig D.M."/>
            <person name="Guo Y."/>
            <person name="Li N."/>
            <person name="Frace M.A."/>
            <person name="Tang K."/>
            <person name="Zhang L."/>
            <person name="Feng Y."/>
            <person name="Xiao L."/>
        </authorList>
    </citation>
    <scope>NUCLEOTIDE SEQUENCE [LARGE SCALE GENOMIC DNA]</scope>
    <source>
        <strain evidence="1">30847</strain>
    </source>
</reference>
<comment type="caution">
    <text evidence="1">The sequence shown here is derived from an EMBL/GenBank/DDBJ whole genome shotgun (WGS) entry which is preliminary data.</text>
</comment>
<evidence type="ECO:0000313" key="2">
    <source>
        <dbReference type="Proteomes" id="UP000186804"/>
    </source>
</evidence>